<accession>A0A0F9WHL2</accession>
<dbReference type="EMBL" id="LAZR01000272">
    <property type="protein sequence ID" value="KKN77873.1"/>
    <property type="molecule type" value="Genomic_DNA"/>
</dbReference>
<evidence type="ECO:0000313" key="1">
    <source>
        <dbReference type="EMBL" id="KKN77873.1"/>
    </source>
</evidence>
<name>A0A0F9WHL2_9ZZZZ</name>
<sequence>MNRRQFFRRVSATCAAAVVAPVVMAEIKKVKPSMPGHLVQFGRGNRSKMIYIHDEFSRLDPKKFKGWKNYAAVYDPSLATAPALMKVKTVPDRSVMWGRANWDWEPGHYVVFNCELPHRNITGFYHTISAVCVKAVEPIKKGQALIWNPDGTVRGA</sequence>
<dbReference type="AlphaFoldDB" id="A0A0F9WHL2"/>
<reference evidence="1" key="1">
    <citation type="journal article" date="2015" name="Nature">
        <title>Complex archaea that bridge the gap between prokaryotes and eukaryotes.</title>
        <authorList>
            <person name="Spang A."/>
            <person name="Saw J.H."/>
            <person name="Jorgensen S.L."/>
            <person name="Zaremba-Niedzwiedzka K."/>
            <person name="Martijn J."/>
            <person name="Lind A.E."/>
            <person name="van Eijk R."/>
            <person name="Schleper C."/>
            <person name="Guy L."/>
            <person name="Ettema T.J."/>
        </authorList>
    </citation>
    <scope>NUCLEOTIDE SEQUENCE</scope>
</reference>
<gene>
    <name evidence="1" type="ORF">LCGC14_0356100</name>
</gene>
<organism evidence="1">
    <name type="scientific">marine sediment metagenome</name>
    <dbReference type="NCBI Taxonomy" id="412755"/>
    <lineage>
        <taxon>unclassified sequences</taxon>
        <taxon>metagenomes</taxon>
        <taxon>ecological metagenomes</taxon>
    </lineage>
</organism>
<proteinExistence type="predicted"/>
<protein>
    <submittedName>
        <fullName evidence="1">Uncharacterized protein</fullName>
    </submittedName>
</protein>
<comment type="caution">
    <text evidence="1">The sequence shown here is derived from an EMBL/GenBank/DDBJ whole genome shotgun (WGS) entry which is preliminary data.</text>
</comment>